<reference evidence="5" key="1">
    <citation type="journal article" date="2019" name="Int. J. Syst. Evol. Microbiol.">
        <title>The Global Catalogue of Microorganisms (GCM) 10K type strain sequencing project: providing services to taxonomists for standard genome sequencing and annotation.</title>
        <authorList>
            <consortium name="The Broad Institute Genomics Platform"/>
            <consortium name="The Broad Institute Genome Sequencing Center for Infectious Disease"/>
            <person name="Wu L."/>
            <person name="Ma J."/>
        </authorList>
    </citation>
    <scope>NUCLEOTIDE SEQUENCE [LARGE SCALE GENOMIC DNA]</scope>
    <source>
        <strain evidence="5">CGMCC 4.7152</strain>
    </source>
</reference>
<dbReference type="RefSeq" id="WP_380114126.1">
    <property type="nucleotide sequence ID" value="NZ_JBHSIU010000010.1"/>
</dbReference>
<sequence length="164" mass="17493">MRDRDLTVRSATPADVDILVRLRVANAEAHLALEPEIYRVPEQEAVRRHFTAVLAGDPGRHAVLVAEVAGQVVGMVEVIRNPEPPDHQILRPEPSAQIHTVVAAEARGGGVGAALVGTAERWAADAGIAYLSAGIHHRNAGAVRFYGRRGYADSGLSMGRRVTG</sequence>
<keyword evidence="5" id="KW-1185">Reference proteome</keyword>
<organism evidence="4 5">
    <name type="scientific">Dactylosporangium cerinum</name>
    <dbReference type="NCBI Taxonomy" id="1434730"/>
    <lineage>
        <taxon>Bacteria</taxon>
        <taxon>Bacillati</taxon>
        <taxon>Actinomycetota</taxon>
        <taxon>Actinomycetes</taxon>
        <taxon>Micromonosporales</taxon>
        <taxon>Micromonosporaceae</taxon>
        <taxon>Dactylosporangium</taxon>
    </lineage>
</organism>
<evidence type="ECO:0000256" key="2">
    <source>
        <dbReference type="ARBA" id="ARBA00023315"/>
    </source>
</evidence>
<dbReference type="InterPro" id="IPR000182">
    <property type="entry name" value="GNAT_dom"/>
</dbReference>
<dbReference type="GO" id="GO:0016746">
    <property type="term" value="F:acyltransferase activity"/>
    <property type="evidence" value="ECO:0007669"/>
    <property type="project" value="UniProtKB-KW"/>
</dbReference>
<dbReference type="EMBL" id="JBHSIU010000010">
    <property type="protein sequence ID" value="MFC4997882.1"/>
    <property type="molecule type" value="Genomic_DNA"/>
</dbReference>
<dbReference type="SUPFAM" id="SSF55729">
    <property type="entry name" value="Acyl-CoA N-acyltransferases (Nat)"/>
    <property type="match status" value="1"/>
</dbReference>
<protein>
    <submittedName>
        <fullName evidence="4">GNAT family N-acetyltransferase</fullName>
        <ecNumber evidence="4">2.3.-.-</ecNumber>
    </submittedName>
</protein>
<dbReference type="EC" id="2.3.-.-" evidence="4"/>
<keyword evidence="2 4" id="KW-0012">Acyltransferase</keyword>
<feature type="domain" description="N-acetyltransferase" evidence="3">
    <location>
        <begin position="6"/>
        <end position="164"/>
    </location>
</feature>
<proteinExistence type="predicted"/>
<evidence type="ECO:0000313" key="4">
    <source>
        <dbReference type="EMBL" id="MFC4997882.1"/>
    </source>
</evidence>
<keyword evidence="1 4" id="KW-0808">Transferase</keyword>
<dbReference type="PANTHER" id="PTHR43877:SF2">
    <property type="entry name" value="AMINOALKYLPHOSPHONATE N-ACETYLTRANSFERASE-RELATED"/>
    <property type="match status" value="1"/>
</dbReference>
<dbReference type="InterPro" id="IPR016181">
    <property type="entry name" value="Acyl_CoA_acyltransferase"/>
</dbReference>
<comment type="caution">
    <text evidence="4">The sequence shown here is derived from an EMBL/GenBank/DDBJ whole genome shotgun (WGS) entry which is preliminary data.</text>
</comment>
<dbReference type="Gene3D" id="3.40.630.30">
    <property type="match status" value="1"/>
</dbReference>
<dbReference type="Proteomes" id="UP001595912">
    <property type="component" value="Unassembled WGS sequence"/>
</dbReference>
<dbReference type="PANTHER" id="PTHR43877">
    <property type="entry name" value="AMINOALKYLPHOSPHONATE N-ACETYLTRANSFERASE-RELATED-RELATED"/>
    <property type="match status" value="1"/>
</dbReference>
<dbReference type="PROSITE" id="PS51186">
    <property type="entry name" value="GNAT"/>
    <property type="match status" value="1"/>
</dbReference>
<gene>
    <name evidence="4" type="ORF">ACFPIJ_08575</name>
</gene>
<evidence type="ECO:0000256" key="1">
    <source>
        <dbReference type="ARBA" id="ARBA00022679"/>
    </source>
</evidence>
<name>A0ABV9VND3_9ACTN</name>
<evidence type="ECO:0000313" key="5">
    <source>
        <dbReference type="Proteomes" id="UP001595912"/>
    </source>
</evidence>
<evidence type="ECO:0000259" key="3">
    <source>
        <dbReference type="PROSITE" id="PS51186"/>
    </source>
</evidence>
<dbReference type="InterPro" id="IPR050832">
    <property type="entry name" value="Bact_Acetyltransf"/>
</dbReference>
<dbReference type="Pfam" id="PF00583">
    <property type="entry name" value="Acetyltransf_1"/>
    <property type="match status" value="1"/>
</dbReference>
<accession>A0ABV9VND3</accession>